<dbReference type="SUPFAM" id="SSF47090">
    <property type="entry name" value="PGBD-like"/>
    <property type="match status" value="1"/>
</dbReference>
<name>A0A5C5B9F1_9MICO</name>
<evidence type="ECO:0000313" key="3">
    <source>
        <dbReference type="Proteomes" id="UP000313849"/>
    </source>
</evidence>
<dbReference type="InterPro" id="IPR002477">
    <property type="entry name" value="Peptidoglycan-bd-like"/>
</dbReference>
<feature type="domain" description="Peptidoglycan binding-like" evidence="1">
    <location>
        <begin position="122"/>
        <end position="166"/>
    </location>
</feature>
<dbReference type="AlphaFoldDB" id="A0A5C5B9F1"/>
<dbReference type="OrthoDB" id="3268648at2"/>
<evidence type="ECO:0000259" key="1">
    <source>
        <dbReference type="Pfam" id="PF01471"/>
    </source>
</evidence>
<reference evidence="2 3" key="1">
    <citation type="submission" date="2019-06" db="EMBL/GenBank/DDBJ databases">
        <title>Draft genome sequence of Miniimonas arenae KCTC 19750T isolated from sea sand.</title>
        <authorList>
            <person name="Park S.-J."/>
        </authorList>
    </citation>
    <scope>NUCLEOTIDE SEQUENCE [LARGE SCALE GENOMIC DNA]</scope>
    <source>
        <strain evidence="2 3">KCTC 19750</strain>
    </source>
</reference>
<accession>A0A5C5B9F1</accession>
<dbReference type="EMBL" id="VENP01000040">
    <property type="protein sequence ID" value="TNU73583.1"/>
    <property type="molecule type" value="Genomic_DNA"/>
</dbReference>
<proteinExistence type="predicted"/>
<organism evidence="2 3">
    <name type="scientific">Miniimonas arenae</name>
    <dbReference type="NCBI Taxonomy" id="676201"/>
    <lineage>
        <taxon>Bacteria</taxon>
        <taxon>Bacillati</taxon>
        <taxon>Actinomycetota</taxon>
        <taxon>Actinomycetes</taxon>
        <taxon>Micrococcales</taxon>
        <taxon>Beutenbergiaceae</taxon>
        <taxon>Miniimonas</taxon>
    </lineage>
</organism>
<protein>
    <submittedName>
        <fullName evidence="2">Peptidoglycan-binding protein</fullName>
    </submittedName>
</protein>
<sequence length="343" mass="34610">MNGRFAGVAVGILVLALGCAVGLWWAELRTSSPLTSDLPEAALIVPVEEVDLAPQFAVGLAVERSPGDEARVSATGTVTRLDVQPGSVLDAGDVVAHVNDEPVVAYLGDGPLWRDLSPGDEGPDVARVQAYLEALGFDAGTVDGTFGSATAAAVTAFNRAYATGVSGDTFELSSVAWIGNAPLTVSEVVPTVGAAVGAGETLVRGPAHLASILVSEPPGGLPGGDGYRVRVGDFETSYAPGSGAIRDAEAVARIAEELGTSGEGAGTAESTTTRPAVRVSASSVVVDPTTGKTCVYDAVDGPPIPVTILGGTTMHADLDPGVSVTTVLSNPLQMMDRPTCDSS</sequence>
<dbReference type="Gene3D" id="1.10.101.10">
    <property type="entry name" value="PGBD-like superfamily/PGBD"/>
    <property type="match status" value="1"/>
</dbReference>
<comment type="caution">
    <text evidence="2">The sequence shown here is derived from an EMBL/GenBank/DDBJ whole genome shotgun (WGS) entry which is preliminary data.</text>
</comment>
<evidence type="ECO:0000313" key="2">
    <source>
        <dbReference type="EMBL" id="TNU73583.1"/>
    </source>
</evidence>
<dbReference type="Proteomes" id="UP000313849">
    <property type="component" value="Unassembled WGS sequence"/>
</dbReference>
<dbReference type="InterPro" id="IPR036365">
    <property type="entry name" value="PGBD-like_sf"/>
</dbReference>
<dbReference type="PROSITE" id="PS51257">
    <property type="entry name" value="PROKAR_LIPOPROTEIN"/>
    <property type="match status" value="1"/>
</dbReference>
<keyword evidence="3" id="KW-1185">Reference proteome</keyword>
<dbReference type="RefSeq" id="WP_108719429.1">
    <property type="nucleotide sequence ID" value="NZ_VENP01000040.1"/>
</dbReference>
<dbReference type="InterPro" id="IPR036366">
    <property type="entry name" value="PGBDSf"/>
</dbReference>
<dbReference type="Pfam" id="PF01471">
    <property type="entry name" value="PG_binding_1"/>
    <property type="match status" value="1"/>
</dbReference>
<gene>
    <name evidence="2" type="ORF">FH969_10695</name>
</gene>